<keyword evidence="3" id="KW-1185">Reference proteome</keyword>
<protein>
    <submittedName>
        <fullName evidence="2">Forkhead associated phosphopeptide binding domain 1</fullName>
    </submittedName>
</protein>
<dbReference type="Proteomes" id="UP000233020">
    <property type="component" value="Unplaced"/>
</dbReference>
<dbReference type="InterPro" id="IPR052642">
    <property type="entry name" value="CC-FHA_domain"/>
</dbReference>
<dbReference type="GeneTree" id="ENSGT00940000154171"/>
<reference evidence="2" key="2">
    <citation type="submission" date="2025-09" db="UniProtKB">
        <authorList>
            <consortium name="Ensembl"/>
        </authorList>
    </citation>
    <scope>IDENTIFICATION</scope>
</reference>
<dbReference type="Ensembl" id="ENSANAT00000047465.1">
    <property type="protein sequence ID" value="ENSANAP00000029436.1"/>
    <property type="gene ID" value="ENSANAG00000032478.1"/>
</dbReference>
<gene>
    <name evidence="2" type="primary">FHAD1</name>
</gene>
<keyword evidence="1" id="KW-0175">Coiled coil</keyword>
<dbReference type="PANTHER" id="PTHR18853:SF7">
    <property type="entry name" value="FORKHEAD-ASSOCIATED DOMAIN-CONTAINING PROTEIN 1"/>
    <property type="match status" value="1"/>
</dbReference>
<sequence>MILRPPQPCGTITALQKGYSQVLCQTLSGRNSEITSLKNEGENLKRDNAIASGMVSSLQKDMLAKDEQVQQLKEEVSQLKSQNKEKDHQLEALGSRLEHFRSQVIKATYGRAKPFPDKPVTDQQLIEKITQVTEDNINFQQKKWTVQKETQLSNSRQEVTAGNVEKLRTSLDSCQACMTSCCGSDLKKEVDLLQHLQVSPPVSGLQKAVLDILRHALSWLEETEQLLWDLGISPSSTDKGYWDFSHIVA</sequence>
<name>A0A2K5E891_AOTNA</name>
<dbReference type="PANTHER" id="PTHR18853">
    <property type="entry name" value="FORKHEAD-ASSOCIATED DOMAIN-CONTAINING PROTEIN 1-RELATED"/>
    <property type="match status" value="1"/>
</dbReference>
<evidence type="ECO:0000313" key="2">
    <source>
        <dbReference type="Ensembl" id="ENSANAP00000029436.1"/>
    </source>
</evidence>
<evidence type="ECO:0000256" key="1">
    <source>
        <dbReference type="SAM" id="Coils"/>
    </source>
</evidence>
<accession>A0A2K5E891</accession>
<dbReference type="AlphaFoldDB" id="A0A2K5E891"/>
<organism evidence="2 3">
    <name type="scientific">Aotus nancymaae</name>
    <name type="common">Ma's night monkey</name>
    <dbReference type="NCBI Taxonomy" id="37293"/>
    <lineage>
        <taxon>Eukaryota</taxon>
        <taxon>Metazoa</taxon>
        <taxon>Chordata</taxon>
        <taxon>Craniata</taxon>
        <taxon>Vertebrata</taxon>
        <taxon>Euteleostomi</taxon>
        <taxon>Mammalia</taxon>
        <taxon>Eutheria</taxon>
        <taxon>Euarchontoglires</taxon>
        <taxon>Primates</taxon>
        <taxon>Haplorrhini</taxon>
        <taxon>Platyrrhini</taxon>
        <taxon>Aotidae</taxon>
        <taxon>Aotus</taxon>
    </lineage>
</organism>
<dbReference type="Gene3D" id="1.20.5.1700">
    <property type="match status" value="1"/>
</dbReference>
<evidence type="ECO:0000313" key="3">
    <source>
        <dbReference type="Proteomes" id="UP000233020"/>
    </source>
</evidence>
<feature type="coiled-coil region" evidence="1">
    <location>
        <begin position="55"/>
        <end position="89"/>
    </location>
</feature>
<proteinExistence type="predicted"/>
<reference evidence="2" key="1">
    <citation type="submission" date="2025-08" db="UniProtKB">
        <authorList>
            <consortium name="Ensembl"/>
        </authorList>
    </citation>
    <scope>IDENTIFICATION</scope>
</reference>